<keyword evidence="1" id="KW-0479">Metal-binding</keyword>
<evidence type="ECO:0000259" key="7">
    <source>
        <dbReference type="PROSITE" id="PS50089"/>
    </source>
</evidence>
<reference evidence="8 9" key="1">
    <citation type="journal article" date="2024" name="Commun. Biol.">
        <title>Comparative genomic analysis of thermophilic fungi reveals convergent evolutionary adaptations and gene losses.</title>
        <authorList>
            <person name="Steindorff A.S."/>
            <person name="Aguilar-Pontes M.V."/>
            <person name="Robinson A.J."/>
            <person name="Andreopoulos B."/>
            <person name="LaButti K."/>
            <person name="Kuo A."/>
            <person name="Mondo S."/>
            <person name="Riley R."/>
            <person name="Otillar R."/>
            <person name="Haridas S."/>
            <person name="Lipzen A."/>
            <person name="Grimwood J."/>
            <person name="Schmutz J."/>
            <person name="Clum A."/>
            <person name="Reid I.D."/>
            <person name="Moisan M.C."/>
            <person name="Butler G."/>
            <person name="Nguyen T.T.M."/>
            <person name="Dewar K."/>
            <person name="Conant G."/>
            <person name="Drula E."/>
            <person name="Henrissat B."/>
            <person name="Hansel C."/>
            <person name="Singer S."/>
            <person name="Hutchinson M.I."/>
            <person name="de Vries R.P."/>
            <person name="Natvig D.O."/>
            <person name="Powell A.J."/>
            <person name="Tsang A."/>
            <person name="Grigoriev I.V."/>
        </authorList>
    </citation>
    <scope>NUCLEOTIDE SEQUENCE [LARGE SCALE GENOMIC DNA]</scope>
    <source>
        <strain evidence="8 9">CBS 494.80</strain>
    </source>
</reference>
<feature type="coiled-coil region" evidence="5">
    <location>
        <begin position="209"/>
        <end position="239"/>
    </location>
</feature>
<evidence type="ECO:0000256" key="2">
    <source>
        <dbReference type="ARBA" id="ARBA00022771"/>
    </source>
</evidence>
<dbReference type="InterPro" id="IPR001841">
    <property type="entry name" value="Znf_RING"/>
</dbReference>
<dbReference type="SUPFAM" id="SSF57850">
    <property type="entry name" value="RING/U-box"/>
    <property type="match status" value="1"/>
</dbReference>
<feature type="compositionally biased region" description="Polar residues" evidence="6">
    <location>
        <begin position="316"/>
        <end position="331"/>
    </location>
</feature>
<dbReference type="InterPro" id="IPR042448">
    <property type="entry name" value="CCNB1IP1"/>
</dbReference>
<keyword evidence="2 4" id="KW-0863">Zinc-finger</keyword>
<name>A0ABR4CLQ7_9HELO</name>
<accession>A0ABR4CLQ7</accession>
<dbReference type="CDD" id="cd16449">
    <property type="entry name" value="RING-HC"/>
    <property type="match status" value="1"/>
</dbReference>
<evidence type="ECO:0000256" key="3">
    <source>
        <dbReference type="ARBA" id="ARBA00022833"/>
    </source>
</evidence>
<dbReference type="InterPro" id="IPR017907">
    <property type="entry name" value="Znf_RING_CS"/>
</dbReference>
<evidence type="ECO:0000256" key="4">
    <source>
        <dbReference type="PROSITE-ProRule" id="PRU00175"/>
    </source>
</evidence>
<dbReference type="Proteomes" id="UP001595075">
    <property type="component" value="Unassembled WGS sequence"/>
</dbReference>
<dbReference type="Pfam" id="PF14634">
    <property type="entry name" value="zf-RING_5"/>
    <property type="match status" value="1"/>
</dbReference>
<organism evidence="8 9">
    <name type="scientific">Oculimacula yallundae</name>
    <dbReference type="NCBI Taxonomy" id="86028"/>
    <lineage>
        <taxon>Eukaryota</taxon>
        <taxon>Fungi</taxon>
        <taxon>Dikarya</taxon>
        <taxon>Ascomycota</taxon>
        <taxon>Pezizomycotina</taxon>
        <taxon>Leotiomycetes</taxon>
        <taxon>Helotiales</taxon>
        <taxon>Ploettnerulaceae</taxon>
        <taxon>Oculimacula</taxon>
    </lineage>
</organism>
<dbReference type="PANTHER" id="PTHR14305:SF0">
    <property type="entry name" value="E3 UBIQUITIN-PROTEIN LIGASE CCNB1IP1"/>
    <property type="match status" value="1"/>
</dbReference>
<evidence type="ECO:0000256" key="1">
    <source>
        <dbReference type="ARBA" id="ARBA00022723"/>
    </source>
</evidence>
<feature type="region of interest" description="Disordered" evidence="6">
    <location>
        <begin position="311"/>
        <end position="333"/>
    </location>
</feature>
<dbReference type="PROSITE" id="PS00518">
    <property type="entry name" value="ZF_RING_1"/>
    <property type="match status" value="1"/>
</dbReference>
<keyword evidence="5" id="KW-0175">Coiled coil</keyword>
<sequence>MRRLIKIEPIDGGHWLSLESDSTHCSASLFSLVMIFSQLQESSRSNPSLVDIAMEFTLRCNVLKCRKEVTSHAVVTTCSHVYCSDCANHLQLASVREGQRPICPACDTILCNPDDAIMTNLNPTDDYKGSVLCGLSPTVIMECATRALNFWAYQTTSEITYQSYLAKSLTDKCNILNNQIDKVVHDANTEISSLQAVVSNMQVDQEGLLRKNEETANALREKNRKLLQTQELYDKLKRRAMLSNVQDAASDEVDNAIQASAMANHFVDKVGNQSMRPPPPLFSGQPNTGFQRMGANSHGGMAAQLRRTEDAGWNGFGSQSTSNRKTPSSHRQTLSTLQGLGLGIQHPGVSATPQTLNRVSPRMPLASINGNNPGPSGFAGYGMSAGLKVSNSSGIARNGSARPLMKPRVAQRNGPPNYPTIQNPAYDHPSNTNMFNNRNNFY</sequence>
<evidence type="ECO:0000313" key="8">
    <source>
        <dbReference type="EMBL" id="KAL2070371.1"/>
    </source>
</evidence>
<dbReference type="EMBL" id="JAZHXI010000006">
    <property type="protein sequence ID" value="KAL2070371.1"/>
    <property type="molecule type" value="Genomic_DNA"/>
</dbReference>
<keyword evidence="3" id="KW-0862">Zinc</keyword>
<evidence type="ECO:0000256" key="6">
    <source>
        <dbReference type="SAM" id="MobiDB-lite"/>
    </source>
</evidence>
<proteinExistence type="predicted"/>
<dbReference type="PROSITE" id="PS50089">
    <property type="entry name" value="ZF_RING_2"/>
    <property type="match status" value="1"/>
</dbReference>
<gene>
    <name evidence="8" type="ORF">VTL71DRAFT_13397</name>
</gene>
<protein>
    <recommendedName>
        <fullName evidence="7">RING-type domain-containing protein</fullName>
    </recommendedName>
</protein>
<evidence type="ECO:0000313" key="9">
    <source>
        <dbReference type="Proteomes" id="UP001595075"/>
    </source>
</evidence>
<feature type="domain" description="RING-type" evidence="7">
    <location>
        <begin position="65"/>
        <end position="107"/>
    </location>
</feature>
<keyword evidence="9" id="KW-1185">Reference proteome</keyword>
<evidence type="ECO:0000256" key="5">
    <source>
        <dbReference type="SAM" id="Coils"/>
    </source>
</evidence>
<comment type="caution">
    <text evidence="8">The sequence shown here is derived from an EMBL/GenBank/DDBJ whole genome shotgun (WGS) entry which is preliminary data.</text>
</comment>
<dbReference type="PANTHER" id="PTHR14305">
    <property type="entry name" value="E3 UBIQUITIN-PROTEIN LIGASE CCNB1IP1"/>
    <property type="match status" value="1"/>
</dbReference>